<gene>
    <name evidence="1" type="ORF">DXU93_01395</name>
</gene>
<accession>A0A3E1F1C0</accession>
<sequence>MTESIKIVIIGDFNFTFNAHHATNLAVEHSAELLGLSVNYYWMRTHEASKLKPNKFTQFDGVIVAPGPYDNAFFIEEILKSVLASQIALLVTGESFRSFLNLIIKMYHLNPDQEKVLSENLVVQNSFEKVEVTPISEALKGLYQNQSRAELTNARFSIYPHIYEVLKAEVLDIEAVNQFNEPEIISLKTRPFCVASMSLPQVCSTSEIPHPLISGFLSFSSNWEAGKEVKKQG</sequence>
<dbReference type="AlphaFoldDB" id="A0A3E1F1C0"/>
<protein>
    <recommendedName>
        <fullName evidence="3">CTP synthase (glutamine hydrolyzing)</fullName>
    </recommendedName>
</protein>
<evidence type="ECO:0000313" key="2">
    <source>
        <dbReference type="Proteomes" id="UP000257127"/>
    </source>
</evidence>
<dbReference type="Proteomes" id="UP000257127">
    <property type="component" value="Unassembled WGS sequence"/>
</dbReference>
<name>A0A3E1F1C0_9FLAO</name>
<dbReference type="EMBL" id="QURB01000001">
    <property type="protein sequence ID" value="RFC55614.1"/>
    <property type="molecule type" value="Genomic_DNA"/>
</dbReference>
<dbReference type="InterPro" id="IPR029062">
    <property type="entry name" value="Class_I_gatase-like"/>
</dbReference>
<keyword evidence="2" id="KW-1185">Reference proteome</keyword>
<reference evidence="1 2" key="1">
    <citation type="submission" date="2018-08" db="EMBL/GenBank/DDBJ databases">
        <title>The draft genome squence of Brumimicrobium sp. N62.</title>
        <authorList>
            <person name="Du Z.-J."/>
            <person name="Luo H.-R."/>
        </authorList>
    </citation>
    <scope>NUCLEOTIDE SEQUENCE [LARGE SCALE GENOMIC DNA]</scope>
    <source>
        <strain evidence="1 2">N62</strain>
    </source>
</reference>
<proteinExistence type="predicted"/>
<dbReference type="Gene3D" id="3.40.50.880">
    <property type="match status" value="1"/>
</dbReference>
<dbReference type="OrthoDB" id="3286005at2"/>
<evidence type="ECO:0008006" key="3">
    <source>
        <dbReference type="Google" id="ProtNLM"/>
    </source>
</evidence>
<dbReference type="SUPFAM" id="SSF52317">
    <property type="entry name" value="Class I glutamine amidotransferase-like"/>
    <property type="match status" value="1"/>
</dbReference>
<organism evidence="1 2">
    <name type="scientific">Brumimicrobium aurantiacum</name>
    <dbReference type="NCBI Taxonomy" id="1737063"/>
    <lineage>
        <taxon>Bacteria</taxon>
        <taxon>Pseudomonadati</taxon>
        <taxon>Bacteroidota</taxon>
        <taxon>Flavobacteriia</taxon>
        <taxon>Flavobacteriales</taxon>
        <taxon>Crocinitomicaceae</taxon>
        <taxon>Brumimicrobium</taxon>
    </lineage>
</organism>
<comment type="caution">
    <text evidence="1">The sequence shown here is derived from an EMBL/GenBank/DDBJ whole genome shotgun (WGS) entry which is preliminary data.</text>
</comment>
<dbReference type="RefSeq" id="WP_116879449.1">
    <property type="nucleotide sequence ID" value="NZ_QURB01000001.1"/>
</dbReference>
<evidence type="ECO:0000313" key="1">
    <source>
        <dbReference type="EMBL" id="RFC55614.1"/>
    </source>
</evidence>